<dbReference type="PROSITE" id="PS00086">
    <property type="entry name" value="CYTOCHROME_P450"/>
    <property type="match status" value="1"/>
</dbReference>
<comment type="cofactor">
    <cofactor evidence="1 4">
        <name>heme</name>
        <dbReference type="ChEBI" id="CHEBI:30413"/>
    </cofactor>
</comment>
<keyword evidence="7" id="KW-1185">Reference proteome</keyword>
<keyword evidence="2 4" id="KW-0479">Metal-binding</keyword>
<dbReference type="GO" id="GO:0004497">
    <property type="term" value="F:monooxygenase activity"/>
    <property type="evidence" value="ECO:0007669"/>
    <property type="project" value="UniProtKB-KW"/>
</dbReference>
<comment type="similarity">
    <text evidence="5">Belongs to the cytochrome P450 family.</text>
</comment>
<dbReference type="PRINTS" id="PR00385">
    <property type="entry name" value="P450"/>
</dbReference>
<dbReference type="PRINTS" id="PR00463">
    <property type="entry name" value="EP450I"/>
</dbReference>
<comment type="caution">
    <text evidence="6">The sequence shown here is derived from an EMBL/GenBank/DDBJ whole genome shotgun (WGS) entry which is preliminary data.</text>
</comment>
<organism evidence="6 7">
    <name type="scientific">Alectoria fallacina</name>
    <dbReference type="NCBI Taxonomy" id="1903189"/>
    <lineage>
        <taxon>Eukaryota</taxon>
        <taxon>Fungi</taxon>
        <taxon>Dikarya</taxon>
        <taxon>Ascomycota</taxon>
        <taxon>Pezizomycotina</taxon>
        <taxon>Lecanoromycetes</taxon>
        <taxon>OSLEUM clade</taxon>
        <taxon>Lecanoromycetidae</taxon>
        <taxon>Lecanorales</taxon>
        <taxon>Lecanorineae</taxon>
        <taxon>Parmeliaceae</taxon>
        <taxon>Alectoria</taxon>
    </lineage>
</organism>
<evidence type="ECO:0000256" key="3">
    <source>
        <dbReference type="ARBA" id="ARBA00023004"/>
    </source>
</evidence>
<dbReference type="AlphaFoldDB" id="A0A8H3J6K3"/>
<dbReference type="OrthoDB" id="3945418at2759"/>
<dbReference type="EMBL" id="CAJPDR010000671">
    <property type="protein sequence ID" value="CAF9941589.1"/>
    <property type="molecule type" value="Genomic_DNA"/>
</dbReference>
<evidence type="ECO:0000313" key="6">
    <source>
        <dbReference type="EMBL" id="CAF9941589.1"/>
    </source>
</evidence>
<dbReference type="GO" id="GO:0020037">
    <property type="term" value="F:heme binding"/>
    <property type="evidence" value="ECO:0007669"/>
    <property type="project" value="InterPro"/>
</dbReference>
<dbReference type="GO" id="GO:0016705">
    <property type="term" value="F:oxidoreductase activity, acting on paired donors, with incorporation or reduction of molecular oxygen"/>
    <property type="evidence" value="ECO:0007669"/>
    <property type="project" value="InterPro"/>
</dbReference>
<evidence type="ECO:0000256" key="4">
    <source>
        <dbReference type="PIRSR" id="PIRSR602401-1"/>
    </source>
</evidence>
<evidence type="ECO:0000313" key="7">
    <source>
        <dbReference type="Proteomes" id="UP000664203"/>
    </source>
</evidence>
<dbReference type="Proteomes" id="UP000664203">
    <property type="component" value="Unassembled WGS sequence"/>
</dbReference>
<evidence type="ECO:0000256" key="1">
    <source>
        <dbReference type="ARBA" id="ARBA00001971"/>
    </source>
</evidence>
<name>A0A8H3J6K3_9LECA</name>
<dbReference type="GO" id="GO:0005506">
    <property type="term" value="F:iron ion binding"/>
    <property type="evidence" value="ECO:0007669"/>
    <property type="project" value="InterPro"/>
</dbReference>
<accession>A0A8H3J6K3</accession>
<feature type="binding site" description="axial binding residue" evidence="4">
    <location>
        <position position="446"/>
    </location>
    <ligand>
        <name>heme</name>
        <dbReference type="ChEBI" id="CHEBI:30413"/>
    </ligand>
    <ligandPart>
        <name>Fe</name>
        <dbReference type="ChEBI" id="CHEBI:18248"/>
    </ligandPart>
</feature>
<keyword evidence="3 4" id="KW-0408">Iron</keyword>
<dbReference type="InterPro" id="IPR036396">
    <property type="entry name" value="Cyt_P450_sf"/>
</dbReference>
<dbReference type="CDD" id="cd11062">
    <property type="entry name" value="CYP58-like"/>
    <property type="match status" value="1"/>
</dbReference>
<gene>
    <name evidence="6" type="ORF">ALECFALPRED_009236</name>
</gene>
<keyword evidence="5" id="KW-0503">Monooxygenase</keyword>
<sequence>MSNASELSSLAALRILLLGLISFLPDSLVLGLLLSQVSTEQILILEPTLLTSRSYLNSTTNMDQSCESIPTNFTSVISMLTTSKQSHLVFKVGTKFHKDPSRYSNTGLGPSIHLFSTLETKQAVAHKSMFTPFFSPEAIRRVEPLIQDFVNKFMDKMHTAASSGNVVNLSQGFRCLTADVIMNYSFQRPLGALEASDFEFPLLNALDGFAHTIQWRLYFPNAVEALFQIIQVLPAKMMAGFMEPLRSTQECLSFCRNRILDLKKRSPSPLSNVPTVFDIMLNPNTSKGQWTPELPTLTSDALMLLLAGTNTTAHTLVVAVYNLIHSPHLVQRLVAELRGAMSEPCSQNDWANLEKLPYLRAVVKESLRLSYGAPGPLPRVVPPTGAFLAGQHIPPGTVVSLSNLVYNHDPRVFENPTQFRPERWLSGTTSEMERHMVSFSRGSRICLGMDLAYAELYLTLGHLFRRYQLELSGVTSADMEWDDMLVPITRGTLRVHVKESTM</sequence>
<dbReference type="PANTHER" id="PTHR24305">
    <property type="entry name" value="CYTOCHROME P450"/>
    <property type="match status" value="1"/>
</dbReference>
<dbReference type="PANTHER" id="PTHR24305:SF152">
    <property type="entry name" value="P450, PUTATIVE (EUROFUNG)-RELATED"/>
    <property type="match status" value="1"/>
</dbReference>
<keyword evidence="4 5" id="KW-0349">Heme</keyword>
<keyword evidence="5" id="KW-0560">Oxidoreductase</keyword>
<evidence type="ECO:0008006" key="8">
    <source>
        <dbReference type="Google" id="ProtNLM"/>
    </source>
</evidence>
<protein>
    <recommendedName>
        <fullName evidence="8">Cytochrome P450</fullName>
    </recommendedName>
</protein>
<reference evidence="6" key="1">
    <citation type="submission" date="2021-03" db="EMBL/GenBank/DDBJ databases">
        <authorList>
            <person name="Tagirdzhanova G."/>
        </authorList>
    </citation>
    <scope>NUCLEOTIDE SEQUENCE</scope>
</reference>
<dbReference type="Gene3D" id="1.10.630.10">
    <property type="entry name" value="Cytochrome P450"/>
    <property type="match status" value="1"/>
</dbReference>
<evidence type="ECO:0000256" key="5">
    <source>
        <dbReference type="RuleBase" id="RU000461"/>
    </source>
</evidence>
<evidence type="ECO:0000256" key="2">
    <source>
        <dbReference type="ARBA" id="ARBA00022723"/>
    </source>
</evidence>
<dbReference type="InterPro" id="IPR002401">
    <property type="entry name" value="Cyt_P450_E_grp-I"/>
</dbReference>
<dbReference type="SUPFAM" id="SSF48264">
    <property type="entry name" value="Cytochrome P450"/>
    <property type="match status" value="1"/>
</dbReference>
<dbReference type="InterPro" id="IPR017972">
    <property type="entry name" value="Cyt_P450_CS"/>
</dbReference>
<dbReference type="InterPro" id="IPR050121">
    <property type="entry name" value="Cytochrome_P450_monoxygenase"/>
</dbReference>
<dbReference type="Pfam" id="PF00067">
    <property type="entry name" value="p450"/>
    <property type="match status" value="1"/>
</dbReference>
<proteinExistence type="inferred from homology"/>
<dbReference type="InterPro" id="IPR001128">
    <property type="entry name" value="Cyt_P450"/>
</dbReference>